<dbReference type="AlphaFoldDB" id="A0A8J8C5P8"/>
<dbReference type="InterPro" id="IPR058335">
    <property type="entry name" value="PccX"/>
</dbReference>
<organism evidence="2 3">
    <name type="scientific">Haloarcula limicola</name>
    <dbReference type="NCBI Taxonomy" id="1429915"/>
    <lineage>
        <taxon>Archaea</taxon>
        <taxon>Methanobacteriati</taxon>
        <taxon>Methanobacteriota</taxon>
        <taxon>Stenosarchaea group</taxon>
        <taxon>Halobacteria</taxon>
        <taxon>Halobacteriales</taxon>
        <taxon>Haloarculaceae</taxon>
        <taxon>Haloarcula</taxon>
    </lineage>
</organism>
<dbReference type="EMBL" id="JAHQXF010000001">
    <property type="protein sequence ID" value="MBV0922978.1"/>
    <property type="molecule type" value="Genomic_DNA"/>
</dbReference>
<keyword evidence="3" id="KW-1185">Reference proteome</keyword>
<proteinExistence type="predicted"/>
<sequence length="92" mass="9651">MPTVTLPADGDLAVSLPDDATTAEAAAISAAIGAHLSDRQRAAAAAAAAAEESADYVDEWKLAGRLARFGKRRRPDGVERGDEWKAAARARY</sequence>
<dbReference type="Pfam" id="PF26062">
    <property type="entry name" value="DUF8022"/>
    <property type="match status" value="1"/>
</dbReference>
<comment type="caution">
    <text evidence="2">The sequence shown here is derived from an EMBL/GenBank/DDBJ whole genome shotgun (WGS) entry which is preliminary data.</text>
</comment>
<protein>
    <recommendedName>
        <fullName evidence="4">Acc operon protein</fullName>
    </recommendedName>
</protein>
<gene>
    <name evidence="2" type="ORF">KTS45_02095</name>
</gene>
<accession>A0A8J8C5P8</accession>
<name>A0A8J8C5P8_9EURY</name>
<evidence type="ECO:0000256" key="1">
    <source>
        <dbReference type="SAM" id="MobiDB-lite"/>
    </source>
</evidence>
<reference evidence="2 3" key="1">
    <citation type="submission" date="2021-06" db="EMBL/GenBank/DDBJ databases">
        <title>New haloarchaea isolates fom saline soil.</title>
        <authorList>
            <person name="Duran-Viseras A."/>
            <person name="Sanchez-Porro C.S."/>
            <person name="Ventosa A."/>
        </authorList>
    </citation>
    <scope>NUCLEOTIDE SEQUENCE [LARGE SCALE GENOMIC DNA]</scope>
    <source>
        <strain evidence="2 3">JCM 183640</strain>
    </source>
</reference>
<evidence type="ECO:0000313" key="2">
    <source>
        <dbReference type="EMBL" id="MBV0922978.1"/>
    </source>
</evidence>
<dbReference type="OrthoDB" id="240700at2157"/>
<evidence type="ECO:0000313" key="3">
    <source>
        <dbReference type="Proteomes" id="UP000766550"/>
    </source>
</evidence>
<dbReference type="Proteomes" id="UP000766550">
    <property type="component" value="Unassembled WGS sequence"/>
</dbReference>
<feature type="region of interest" description="Disordered" evidence="1">
    <location>
        <begin position="72"/>
        <end position="92"/>
    </location>
</feature>
<evidence type="ECO:0008006" key="4">
    <source>
        <dbReference type="Google" id="ProtNLM"/>
    </source>
</evidence>
<feature type="compositionally biased region" description="Basic and acidic residues" evidence="1">
    <location>
        <begin position="75"/>
        <end position="86"/>
    </location>
</feature>